<evidence type="ECO:0000313" key="2">
    <source>
        <dbReference type="Proteomes" id="UP001291623"/>
    </source>
</evidence>
<dbReference type="Proteomes" id="UP001291623">
    <property type="component" value="Unassembled WGS sequence"/>
</dbReference>
<keyword evidence="2" id="KW-1185">Reference proteome</keyword>
<name>A0AAE1S0N6_9SOLA</name>
<evidence type="ECO:0000313" key="1">
    <source>
        <dbReference type="EMBL" id="KAK4360572.1"/>
    </source>
</evidence>
<dbReference type="AlphaFoldDB" id="A0AAE1S0N6"/>
<gene>
    <name evidence="1" type="ORF">RND71_019524</name>
</gene>
<reference evidence="1" key="1">
    <citation type="submission" date="2023-12" db="EMBL/GenBank/DDBJ databases">
        <title>Genome assembly of Anisodus tanguticus.</title>
        <authorList>
            <person name="Wang Y.-J."/>
        </authorList>
    </citation>
    <scope>NUCLEOTIDE SEQUENCE</scope>
    <source>
        <strain evidence="1">KB-2021</strain>
        <tissue evidence="1">Leaf</tissue>
    </source>
</reference>
<accession>A0AAE1S0N6</accession>
<organism evidence="1 2">
    <name type="scientific">Anisodus tanguticus</name>
    <dbReference type="NCBI Taxonomy" id="243964"/>
    <lineage>
        <taxon>Eukaryota</taxon>
        <taxon>Viridiplantae</taxon>
        <taxon>Streptophyta</taxon>
        <taxon>Embryophyta</taxon>
        <taxon>Tracheophyta</taxon>
        <taxon>Spermatophyta</taxon>
        <taxon>Magnoliopsida</taxon>
        <taxon>eudicotyledons</taxon>
        <taxon>Gunneridae</taxon>
        <taxon>Pentapetalae</taxon>
        <taxon>asterids</taxon>
        <taxon>lamiids</taxon>
        <taxon>Solanales</taxon>
        <taxon>Solanaceae</taxon>
        <taxon>Solanoideae</taxon>
        <taxon>Hyoscyameae</taxon>
        <taxon>Anisodus</taxon>
    </lineage>
</organism>
<comment type="caution">
    <text evidence="1">The sequence shown here is derived from an EMBL/GenBank/DDBJ whole genome shotgun (WGS) entry which is preliminary data.</text>
</comment>
<dbReference type="EMBL" id="JAVYJV010000010">
    <property type="protein sequence ID" value="KAK4360572.1"/>
    <property type="molecule type" value="Genomic_DNA"/>
</dbReference>
<protein>
    <submittedName>
        <fullName evidence="1">Uncharacterized protein</fullName>
    </submittedName>
</protein>
<sequence>MKDSLDGRLQDHHIQDMKVKAHRPFHRIKLEPNLASKSESHKALPYLTNILLKNRSLHALLEFEHPEVAEKALEIKFSSTIKS</sequence>
<proteinExistence type="predicted"/>